<dbReference type="RefSeq" id="WP_368781052.1">
    <property type="nucleotide sequence ID" value="NZ_CP162942.1"/>
</dbReference>
<evidence type="ECO:0000313" key="2">
    <source>
        <dbReference type="EMBL" id="MFB5193150.1"/>
    </source>
</evidence>
<reference evidence="2 3" key="1">
    <citation type="journal article" date="2024" name="Int. J. Mol. Sci.">
        <title>Exploration of Alicyclobacillus spp. Genome in Search of Antibiotic Resistance.</title>
        <authorList>
            <person name="Bucka-Kolendo J."/>
            <person name="Kiousi D.E."/>
            <person name="Dekowska A."/>
            <person name="Mikolajczuk-Szczyrba A."/>
            <person name="Karadedos D.M."/>
            <person name="Michael P."/>
            <person name="Galanis A."/>
            <person name="Sokolowska B."/>
        </authorList>
    </citation>
    <scope>NUCLEOTIDE SEQUENCE [LARGE SCALE GENOMIC DNA]</scope>
    <source>
        <strain evidence="2 3">KKP 3000</strain>
    </source>
</reference>
<dbReference type="EMBL" id="JBDXSU010000043">
    <property type="protein sequence ID" value="MFB5193150.1"/>
    <property type="molecule type" value="Genomic_DNA"/>
</dbReference>
<protein>
    <recommendedName>
        <fullName evidence="4">Copper amine oxidase-like N-terminal domain-containing protein</fullName>
    </recommendedName>
</protein>
<evidence type="ECO:0000256" key="1">
    <source>
        <dbReference type="SAM" id="SignalP"/>
    </source>
</evidence>
<feature type="signal peptide" evidence="1">
    <location>
        <begin position="1"/>
        <end position="26"/>
    </location>
</feature>
<comment type="caution">
    <text evidence="2">The sequence shown here is derived from an EMBL/GenBank/DDBJ whole genome shotgun (WGS) entry which is preliminary data.</text>
</comment>
<feature type="chain" id="PRO_5046908860" description="Copper amine oxidase-like N-terminal domain-containing protein" evidence="1">
    <location>
        <begin position="27"/>
        <end position="454"/>
    </location>
</feature>
<gene>
    <name evidence="2" type="ORF">KKP3000_003096</name>
</gene>
<name>A0ABV5AMA7_9BACL</name>
<keyword evidence="1" id="KW-0732">Signal</keyword>
<organism evidence="2 3">
    <name type="scientific">Alicyclobacillus fastidiosus</name>
    <dbReference type="NCBI Taxonomy" id="392011"/>
    <lineage>
        <taxon>Bacteria</taxon>
        <taxon>Bacillati</taxon>
        <taxon>Bacillota</taxon>
        <taxon>Bacilli</taxon>
        <taxon>Bacillales</taxon>
        <taxon>Alicyclobacillaceae</taxon>
        <taxon>Alicyclobacillus</taxon>
    </lineage>
</organism>
<keyword evidence="3" id="KW-1185">Reference proteome</keyword>
<proteinExistence type="predicted"/>
<sequence length="454" mass="48777">MIKCTGLSIVTGLLGIQIVSATTAMASTSSHKMQLSKIVLNGHTVSTQYKFVGGAPVTTYMPVYYVQQLINKVLGTDTSTDVWNGTEHTWTLTVPRVTPSKISSGSGSAISVNGTVIEAAPTIVDVDPSSGQQTTFMPIWYVQQLLNQILNLSPGTDTWNGGTSTPTWMLTTTATGSSESQSSMANAMWKVFNSTSYDIHTHSTMEQAGVTPTNAPVTAEQVADWVKDWAVKSKGYTLSGDIDDNGKIYAKGGTWIPFSLQYESSTDPYTWAKENDLFQGTNVSLPSSVISSSDASKISSNLSWWLNGFKFVNGVVHLHVPMYGNYQQYVGEVEAEGTSISDYRSALADGANYIDKATATITNGTLNLTLPSLTASFSRSAWEVDARGFSYGWNGASTLSNSLGGVTLHIPLNNNVPGFTLNIKSTKANLTGYALGYTYTNTAMSWFAIDEAND</sequence>
<evidence type="ECO:0008006" key="4">
    <source>
        <dbReference type="Google" id="ProtNLM"/>
    </source>
</evidence>
<evidence type="ECO:0000313" key="3">
    <source>
        <dbReference type="Proteomes" id="UP001579974"/>
    </source>
</evidence>
<dbReference type="Proteomes" id="UP001579974">
    <property type="component" value="Unassembled WGS sequence"/>
</dbReference>
<accession>A0ABV5AMA7</accession>